<dbReference type="EMBL" id="AP028914">
    <property type="protein sequence ID" value="BES95996.1"/>
    <property type="molecule type" value="Genomic_DNA"/>
</dbReference>
<dbReference type="PANTHER" id="PTHR46060:SF1">
    <property type="entry name" value="MARINER MOS1 TRANSPOSASE-LIKE PROTEIN"/>
    <property type="match status" value="1"/>
</dbReference>
<dbReference type="InterPro" id="IPR038717">
    <property type="entry name" value="Tc1-like_DDE_dom"/>
</dbReference>
<accession>A0ABN7AUX1</accession>
<protein>
    <recommendedName>
        <fullName evidence="1">Tc1-like transposase DDE domain-containing protein</fullName>
    </recommendedName>
</protein>
<keyword evidence="3" id="KW-1185">Reference proteome</keyword>
<feature type="domain" description="Tc1-like transposase DDE" evidence="1">
    <location>
        <begin position="52"/>
        <end position="113"/>
    </location>
</feature>
<dbReference type="InterPro" id="IPR052709">
    <property type="entry name" value="Transposase-MT_Hybrid"/>
</dbReference>
<dbReference type="Proteomes" id="UP001307889">
    <property type="component" value="Chromosome 6"/>
</dbReference>
<proteinExistence type="predicted"/>
<gene>
    <name evidence="2" type="ORF">NTJ_08805</name>
</gene>
<evidence type="ECO:0000313" key="3">
    <source>
        <dbReference type="Proteomes" id="UP001307889"/>
    </source>
</evidence>
<organism evidence="2 3">
    <name type="scientific">Nesidiocoris tenuis</name>
    <dbReference type="NCBI Taxonomy" id="355587"/>
    <lineage>
        <taxon>Eukaryota</taxon>
        <taxon>Metazoa</taxon>
        <taxon>Ecdysozoa</taxon>
        <taxon>Arthropoda</taxon>
        <taxon>Hexapoda</taxon>
        <taxon>Insecta</taxon>
        <taxon>Pterygota</taxon>
        <taxon>Neoptera</taxon>
        <taxon>Paraneoptera</taxon>
        <taxon>Hemiptera</taxon>
        <taxon>Heteroptera</taxon>
        <taxon>Panheteroptera</taxon>
        <taxon>Cimicomorpha</taxon>
        <taxon>Miridae</taxon>
        <taxon>Dicyphina</taxon>
        <taxon>Nesidiocoris</taxon>
    </lineage>
</organism>
<dbReference type="Gene3D" id="3.30.420.10">
    <property type="entry name" value="Ribonuclease H-like superfamily/Ribonuclease H"/>
    <property type="match status" value="1"/>
</dbReference>
<reference evidence="2 3" key="1">
    <citation type="submission" date="2023-09" db="EMBL/GenBank/DDBJ databases">
        <title>Nesidiocoris tenuis whole genome shotgun sequence.</title>
        <authorList>
            <person name="Shibata T."/>
            <person name="Shimoda M."/>
            <person name="Kobayashi T."/>
            <person name="Uehara T."/>
        </authorList>
    </citation>
    <scope>NUCLEOTIDE SEQUENCE [LARGE SCALE GENOMIC DNA]</scope>
    <source>
        <strain evidence="2 3">Japan</strain>
    </source>
</reference>
<dbReference type="PANTHER" id="PTHR46060">
    <property type="entry name" value="MARINER MOS1 TRANSPOSASE-LIKE PROTEIN"/>
    <property type="match status" value="1"/>
</dbReference>
<evidence type="ECO:0000259" key="1">
    <source>
        <dbReference type="Pfam" id="PF13358"/>
    </source>
</evidence>
<evidence type="ECO:0000313" key="2">
    <source>
        <dbReference type="EMBL" id="BES95996.1"/>
    </source>
</evidence>
<name>A0ABN7AUX1_9HEMI</name>
<dbReference type="Pfam" id="PF13358">
    <property type="entry name" value="DDE_3"/>
    <property type="match status" value="1"/>
</dbReference>
<sequence>MPTCTVLSIFWDCEGLLTIDYFPLRKSINRFDYAFLLLKMDSSLKATRGNRADRNLLLHDNSAAHKSKIVRSILERLKIEELDHPPYSPDLSPTDYHIFEKLKRDILRDRRHMGLGKLKSEIDEFFRNFGPEFYFDGLRQLVVKHRRCISNKGL</sequence>
<dbReference type="InterPro" id="IPR036397">
    <property type="entry name" value="RNaseH_sf"/>
</dbReference>